<evidence type="ECO:0000313" key="10">
    <source>
        <dbReference type="EMBL" id="KGR79370.1"/>
    </source>
</evidence>
<gene>
    <name evidence="10" type="ORF">CD29_06655</name>
</gene>
<feature type="transmembrane region" description="Helical" evidence="8">
    <location>
        <begin position="78"/>
        <end position="97"/>
    </location>
</feature>
<dbReference type="GO" id="GO:0005886">
    <property type="term" value="C:plasma membrane"/>
    <property type="evidence" value="ECO:0007669"/>
    <property type="project" value="UniProtKB-SubCell"/>
</dbReference>
<evidence type="ECO:0000313" key="11">
    <source>
        <dbReference type="Proteomes" id="UP000030416"/>
    </source>
</evidence>
<keyword evidence="5 8" id="KW-1133">Transmembrane helix</keyword>
<dbReference type="Pfam" id="PF12821">
    <property type="entry name" value="ThrE_2"/>
    <property type="match status" value="1"/>
</dbReference>
<evidence type="ECO:0000256" key="6">
    <source>
        <dbReference type="ARBA" id="ARBA00023136"/>
    </source>
</evidence>
<feature type="domain" description="Threonine/Serine exporter ThrE" evidence="9">
    <location>
        <begin position="7"/>
        <end position="134"/>
    </location>
</feature>
<dbReference type="STRING" id="1384049.CD29_06655"/>
<name>A0A0A3I793_9BACL</name>
<dbReference type="RefSeq" id="WP_036184361.1">
    <property type="nucleotide sequence ID" value="NZ_AVDA01000006.1"/>
</dbReference>
<dbReference type="EMBL" id="JPVN01000006">
    <property type="protein sequence ID" value="KGR79370.1"/>
    <property type="molecule type" value="Genomic_DNA"/>
</dbReference>
<organism evidence="10 11">
    <name type="scientific">Ureibacillus manganicus DSM 26584</name>
    <dbReference type="NCBI Taxonomy" id="1384049"/>
    <lineage>
        <taxon>Bacteria</taxon>
        <taxon>Bacillati</taxon>
        <taxon>Bacillota</taxon>
        <taxon>Bacilli</taxon>
        <taxon>Bacillales</taxon>
        <taxon>Caryophanaceae</taxon>
        <taxon>Ureibacillus</taxon>
    </lineage>
</organism>
<keyword evidence="4 8" id="KW-0812">Transmembrane</keyword>
<sequence length="161" mass="18004">MEYLIHFILSFIATACFGVIFNASVKAIPICGLVGSVGWTVYYTFMQVNVTEVHATFLASFVIAVVAQFFARWFKTPMIVFYVSGIIPLVPGSIAYNTMRSIVELDYTRGIEFGMRAFMIAGAIAMGLVFAEVIIQLIYRTLNKGKTSMESFAKLKRPRIK</sequence>
<accession>A0A0A3I793</accession>
<keyword evidence="2" id="KW-1003">Cell membrane</keyword>
<dbReference type="AlphaFoldDB" id="A0A0A3I793"/>
<keyword evidence="3" id="KW-0997">Cell inner membrane</keyword>
<evidence type="ECO:0000256" key="4">
    <source>
        <dbReference type="ARBA" id="ARBA00022692"/>
    </source>
</evidence>
<dbReference type="PANTHER" id="PTHR34390:SF1">
    <property type="entry name" value="SUCCINATE TRANSPORTER SUBUNIT YJJB-RELATED"/>
    <property type="match status" value="1"/>
</dbReference>
<feature type="transmembrane region" description="Helical" evidence="8">
    <location>
        <begin position="51"/>
        <end position="71"/>
    </location>
</feature>
<dbReference type="GO" id="GO:0015744">
    <property type="term" value="P:succinate transport"/>
    <property type="evidence" value="ECO:0007669"/>
    <property type="project" value="TreeGrafter"/>
</dbReference>
<evidence type="ECO:0000256" key="8">
    <source>
        <dbReference type="SAM" id="Phobius"/>
    </source>
</evidence>
<proteinExistence type="inferred from homology"/>
<comment type="subcellular location">
    <subcellularLocation>
        <location evidence="1">Cell membrane</location>
        <topology evidence="1">Multi-pass membrane protein</topology>
    </subcellularLocation>
</comment>
<comment type="similarity">
    <text evidence="7">Belongs to the ThrE exporter (TC 2.A.79) family.</text>
</comment>
<dbReference type="PANTHER" id="PTHR34390">
    <property type="entry name" value="UPF0442 PROTEIN YJJB-RELATED"/>
    <property type="match status" value="1"/>
</dbReference>
<protein>
    <submittedName>
        <fullName evidence="10">Membrane protein</fullName>
    </submittedName>
</protein>
<dbReference type="eggNOG" id="COG3610">
    <property type="taxonomic scope" value="Bacteria"/>
</dbReference>
<evidence type="ECO:0000256" key="1">
    <source>
        <dbReference type="ARBA" id="ARBA00004651"/>
    </source>
</evidence>
<evidence type="ECO:0000256" key="3">
    <source>
        <dbReference type="ARBA" id="ARBA00022519"/>
    </source>
</evidence>
<evidence type="ECO:0000259" key="9">
    <source>
        <dbReference type="Pfam" id="PF12821"/>
    </source>
</evidence>
<dbReference type="InterPro" id="IPR050539">
    <property type="entry name" value="ThrE_Dicarb/AminoAcid_Exp"/>
</dbReference>
<dbReference type="InterPro" id="IPR024528">
    <property type="entry name" value="ThrE_2"/>
</dbReference>
<reference evidence="10 11" key="1">
    <citation type="submission" date="2014-02" db="EMBL/GenBank/DDBJ databases">
        <title>Draft genome sequence of Lysinibacillus manganicus DSM 26584T.</title>
        <authorList>
            <person name="Zhang F."/>
            <person name="Wang G."/>
            <person name="Zhang L."/>
        </authorList>
    </citation>
    <scope>NUCLEOTIDE SEQUENCE [LARGE SCALE GENOMIC DNA]</scope>
    <source>
        <strain evidence="10 11">DSM 26584</strain>
    </source>
</reference>
<keyword evidence="11" id="KW-1185">Reference proteome</keyword>
<evidence type="ECO:0000256" key="5">
    <source>
        <dbReference type="ARBA" id="ARBA00022989"/>
    </source>
</evidence>
<evidence type="ECO:0000256" key="7">
    <source>
        <dbReference type="ARBA" id="ARBA00034125"/>
    </source>
</evidence>
<feature type="transmembrane region" description="Helical" evidence="8">
    <location>
        <begin position="117"/>
        <end position="139"/>
    </location>
</feature>
<keyword evidence="6 8" id="KW-0472">Membrane</keyword>
<dbReference type="Proteomes" id="UP000030416">
    <property type="component" value="Unassembled WGS sequence"/>
</dbReference>
<comment type="caution">
    <text evidence="10">The sequence shown here is derived from an EMBL/GenBank/DDBJ whole genome shotgun (WGS) entry which is preliminary data.</text>
</comment>
<dbReference type="OrthoDB" id="9810047at2"/>
<evidence type="ECO:0000256" key="2">
    <source>
        <dbReference type="ARBA" id="ARBA00022475"/>
    </source>
</evidence>